<dbReference type="RefSeq" id="WP_004503488.1">
    <property type="nucleotide sequence ID" value="NZ_AHNU02000048.1"/>
</dbReference>
<organism evidence="2 3">
    <name type="scientific">Leptospira weilii str. UI 13098</name>
    <dbReference type="NCBI Taxonomy" id="1088542"/>
    <lineage>
        <taxon>Bacteria</taxon>
        <taxon>Pseudomonadati</taxon>
        <taxon>Spirochaetota</taxon>
        <taxon>Spirochaetia</taxon>
        <taxon>Leptospirales</taxon>
        <taxon>Leptospiraceae</taxon>
        <taxon>Leptospira</taxon>
    </lineage>
</organism>
<proteinExistence type="predicted"/>
<dbReference type="InterPro" id="IPR053162">
    <property type="entry name" value="DnaD"/>
</dbReference>
<evidence type="ECO:0000256" key="1">
    <source>
        <dbReference type="SAM" id="MobiDB-lite"/>
    </source>
</evidence>
<feature type="region of interest" description="Disordered" evidence="1">
    <location>
        <begin position="266"/>
        <end position="288"/>
    </location>
</feature>
<dbReference type="PANTHER" id="PTHR37293:SF5">
    <property type="entry name" value="DNA REPLICATION PROTEIN"/>
    <property type="match status" value="1"/>
</dbReference>
<dbReference type="EMBL" id="AHNU02000048">
    <property type="protein sequence ID" value="EMN89898.1"/>
    <property type="molecule type" value="Genomic_DNA"/>
</dbReference>
<dbReference type="AlphaFoldDB" id="M6QBA4"/>
<sequence length="484" mass="56672">MNENQRVYRVPKDRNFTVVKNHFIDDRRLSLKATAILLLALRYPDNWRMSVKGMTRLKSDKESSISSGFKELVAFGYAEYRKTRNTVTGKFESGWYFFEESQKPDVESIPNRSKKEELKQGELFAEEEIKSPVVENPGPDLPLQENPHLENPVAVNPSPENQPLPNTIYQRLSKQVLSSQILKASREYRPLAQAHREEQKELLIEKEIKIQKEENHRIDLPLQGNPHLENPVAVNPGPENQPLPNTIYQRLSKQVLSSQILKASREYRPPAQARREEHNQDQHKQKENPRFQFPAAWLTNFQDYYLKEHGSAMGQPASELKALNLLFEFSKGEWNVIESKIQILIQLRKQDSKFWYEQSVSPESVSKFWSRLFVRNERRAEKSTMRTEKQNLSKFNERKPMPDKPIEIKDLDPYKCFLVWGKTKLLKPQLEYYEQNSDPLKYEGTKKILFEKFVNEIYPGLIQNSEIKKTIIENGKENSQESVA</sequence>
<keyword evidence="3" id="KW-1185">Reference proteome</keyword>
<comment type="caution">
    <text evidence="2">The sequence shown here is derived from an EMBL/GenBank/DDBJ whole genome shotgun (WGS) entry which is preliminary data.</text>
</comment>
<accession>M6QBA4</accession>
<evidence type="ECO:0000313" key="2">
    <source>
        <dbReference type="EMBL" id="EMN89898.1"/>
    </source>
</evidence>
<dbReference type="Proteomes" id="UP000012118">
    <property type="component" value="Unassembled WGS sequence"/>
</dbReference>
<gene>
    <name evidence="2" type="ORF">LEP1GSC108_3390</name>
</gene>
<evidence type="ECO:0008006" key="4">
    <source>
        <dbReference type="Google" id="ProtNLM"/>
    </source>
</evidence>
<evidence type="ECO:0000313" key="3">
    <source>
        <dbReference type="Proteomes" id="UP000012118"/>
    </source>
</evidence>
<protein>
    <recommendedName>
        <fullName evidence="4">Helix-turn-helix domain-containing protein</fullName>
    </recommendedName>
</protein>
<dbReference type="PANTHER" id="PTHR37293">
    <property type="entry name" value="PHAGE REPLICATION PROTEIN-RELATED"/>
    <property type="match status" value="1"/>
</dbReference>
<reference evidence="2 3" key="1">
    <citation type="submission" date="2013-01" db="EMBL/GenBank/DDBJ databases">
        <authorList>
            <person name="Harkins D.M."/>
            <person name="Durkin A.S."/>
            <person name="Brinkac L.M."/>
            <person name="Haft D.H."/>
            <person name="Selengut J.D."/>
            <person name="Sanka R."/>
            <person name="DePew J."/>
            <person name="Purushe J."/>
            <person name="Chanthongthip A."/>
            <person name="Lattana O."/>
            <person name="Phetsouvanh R."/>
            <person name="Newton P.N."/>
            <person name="Vinetz J.M."/>
            <person name="Sutton G.G."/>
            <person name="Nierman W.C."/>
            <person name="Fouts D.E."/>
        </authorList>
    </citation>
    <scope>NUCLEOTIDE SEQUENCE [LARGE SCALE GENOMIC DNA]</scope>
    <source>
        <strain evidence="2 3">UI 13098</strain>
    </source>
</reference>
<name>M6QBA4_9LEPT</name>